<accession>A0A1T5LC90</accession>
<dbReference type="Proteomes" id="UP000190285">
    <property type="component" value="Unassembled WGS sequence"/>
</dbReference>
<evidence type="ECO:0000313" key="1">
    <source>
        <dbReference type="EMBL" id="SKC73249.1"/>
    </source>
</evidence>
<name>A0A1T5LC90_9FIRM</name>
<proteinExistence type="predicted"/>
<reference evidence="2" key="1">
    <citation type="submission" date="2017-02" db="EMBL/GenBank/DDBJ databases">
        <authorList>
            <person name="Varghese N."/>
            <person name="Submissions S."/>
        </authorList>
    </citation>
    <scope>NUCLEOTIDE SEQUENCE [LARGE SCALE GENOMIC DNA]</scope>
    <source>
        <strain evidence="2">M1</strain>
    </source>
</reference>
<organism evidence="1 2">
    <name type="scientific">Maledivibacter halophilus</name>
    <dbReference type="NCBI Taxonomy" id="36842"/>
    <lineage>
        <taxon>Bacteria</taxon>
        <taxon>Bacillati</taxon>
        <taxon>Bacillota</taxon>
        <taxon>Clostridia</taxon>
        <taxon>Peptostreptococcales</taxon>
        <taxon>Caminicellaceae</taxon>
        <taxon>Maledivibacter</taxon>
    </lineage>
</organism>
<dbReference type="EMBL" id="FUZT01000006">
    <property type="protein sequence ID" value="SKC73249.1"/>
    <property type="molecule type" value="Genomic_DNA"/>
</dbReference>
<dbReference type="RefSeq" id="WP_079492264.1">
    <property type="nucleotide sequence ID" value="NZ_FUZT01000006.1"/>
</dbReference>
<dbReference type="STRING" id="36842.SAMN02194393_02704"/>
<dbReference type="AlphaFoldDB" id="A0A1T5LC90"/>
<dbReference type="OrthoDB" id="143422at2"/>
<protein>
    <submittedName>
        <fullName evidence="1">Purine catabolism regulatory protein-like family protein</fullName>
    </submittedName>
</protein>
<sequence length="95" mass="10985">MSITVLEAMKLDTFKNFRLIAGHRGFENKIERVGILDYEYDKRIEGQLYKGQFEKAQFVISSLLFAKDDASLIFDAVKCLLNDKVKGLSFKVNRF</sequence>
<evidence type="ECO:0000313" key="2">
    <source>
        <dbReference type="Proteomes" id="UP000190285"/>
    </source>
</evidence>
<keyword evidence="2" id="KW-1185">Reference proteome</keyword>
<gene>
    <name evidence="1" type="ORF">SAMN02194393_02704</name>
</gene>